<dbReference type="InterPro" id="IPR046335">
    <property type="entry name" value="LacI/GalR-like_sensor"/>
</dbReference>
<evidence type="ECO:0000256" key="4">
    <source>
        <dbReference type="ARBA" id="ARBA00023163"/>
    </source>
</evidence>
<dbReference type="Gene3D" id="1.10.260.40">
    <property type="entry name" value="lambda repressor-like DNA-binding domains"/>
    <property type="match status" value="1"/>
</dbReference>
<dbReference type="EMBL" id="JAGGKT010000005">
    <property type="protein sequence ID" value="MBP1932145.1"/>
    <property type="molecule type" value="Genomic_DNA"/>
</dbReference>
<dbReference type="SMART" id="SM00354">
    <property type="entry name" value="HTH_LACI"/>
    <property type="match status" value="1"/>
</dbReference>
<sequence length="340" mass="38821">MRVTIEDVAKKAGVSKSTVSRVMNQNYHHITEEKRQKVFQAIRELDYRPNALAKGLKQMKTSTIGVILSNLQNPFWMKVLEGIEDLCQEEGYSLMIVNSRDNLAREEENVKGFLMRQLDGLIINPSLGQNPVFQSLEAYHVPYVFLNRKVQDIQADTIVVDNIKGVSLAVDHLVGLERRRIAVFLYPPEGISPRLERIEGYLKALRANRIEVREDWIKIVTNREDCRREMQVLLEAQERPNAILSTNNMLTLDILESLKESGYRVPEQIGVVGYDETEWSKHLDPPLTTIVQPAYEMGKAAVKRLIERIRAKEQKVQLAAETMELEPSLIVRRSCGGLGD</sequence>
<proteinExistence type="predicted"/>
<protein>
    <submittedName>
        <fullName evidence="6">LacI family kdg operon repressor/LacI family transcriptional regulator</fullName>
    </submittedName>
</protein>
<dbReference type="Pfam" id="PF00356">
    <property type="entry name" value="LacI"/>
    <property type="match status" value="1"/>
</dbReference>
<evidence type="ECO:0000256" key="1">
    <source>
        <dbReference type="ARBA" id="ARBA00022491"/>
    </source>
</evidence>
<keyword evidence="2" id="KW-0805">Transcription regulation</keyword>
<keyword evidence="3" id="KW-0238">DNA-binding</keyword>
<gene>
    <name evidence="6" type="ORF">J2Z37_002146</name>
</gene>
<evidence type="ECO:0000313" key="7">
    <source>
        <dbReference type="Proteomes" id="UP001519343"/>
    </source>
</evidence>
<keyword evidence="1" id="KW-0678">Repressor</keyword>
<dbReference type="InterPro" id="IPR028082">
    <property type="entry name" value="Peripla_BP_I"/>
</dbReference>
<dbReference type="Gene3D" id="3.40.50.2300">
    <property type="match status" value="2"/>
</dbReference>
<organism evidence="6 7">
    <name type="scientific">Ammoniphilus resinae</name>
    <dbReference type="NCBI Taxonomy" id="861532"/>
    <lineage>
        <taxon>Bacteria</taxon>
        <taxon>Bacillati</taxon>
        <taxon>Bacillota</taxon>
        <taxon>Bacilli</taxon>
        <taxon>Bacillales</taxon>
        <taxon>Paenibacillaceae</taxon>
        <taxon>Aneurinibacillus group</taxon>
        <taxon>Ammoniphilus</taxon>
    </lineage>
</organism>
<dbReference type="CDD" id="cd01392">
    <property type="entry name" value="HTH_LacI"/>
    <property type="match status" value="1"/>
</dbReference>
<evidence type="ECO:0000313" key="6">
    <source>
        <dbReference type="EMBL" id="MBP1932145.1"/>
    </source>
</evidence>
<dbReference type="PROSITE" id="PS50932">
    <property type="entry name" value="HTH_LACI_2"/>
    <property type="match status" value="1"/>
</dbReference>
<feature type="domain" description="HTH lacI-type" evidence="5">
    <location>
        <begin position="3"/>
        <end position="58"/>
    </location>
</feature>
<keyword evidence="7" id="KW-1185">Reference proteome</keyword>
<evidence type="ECO:0000256" key="2">
    <source>
        <dbReference type="ARBA" id="ARBA00023015"/>
    </source>
</evidence>
<comment type="caution">
    <text evidence="6">The sequence shown here is derived from an EMBL/GenBank/DDBJ whole genome shotgun (WGS) entry which is preliminary data.</text>
</comment>
<dbReference type="PRINTS" id="PR00036">
    <property type="entry name" value="HTHLACI"/>
</dbReference>
<accession>A0ABS4GPF4</accession>
<dbReference type="PANTHER" id="PTHR30146:SF148">
    <property type="entry name" value="HTH-TYPE TRANSCRIPTIONAL REPRESSOR PURR-RELATED"/>
    <property type="match status" value="1"/>
</dbReference>
<reference evidence="6 7" key="1">
    <citation type="submission" date="2021-03" db="EMBL/GenBank/DDBJ databases">
        <title>Genomic Encyclopedia of Type Strains, Phase IV (KMG-IV): sequencing the most valuable type-strain genomes for metagenomic binning, comparative biology and taxonomic classification.</title>
        <authorList>
            <person name="Goeker M."/>
        </authorList>
    </citation>
    <scope>NUCLEOTIDE SEQUENCE [LARGE SCALE GENOMIC DNA]</scope>
    <source>
        <strain evidence="6 7">DSM 24738</strain>
    </source>
</reference>
<dbReference type="Proteomes" id="UP001519343">
    <property type="component" value="Unassembled WGS sequence"/>
</dbReference>
<dbReference type="SUPFAM" id="SSF47413">
    <property type="entry name" value="lambda repressor-like DNA-binding domains"/>
    <property type="match status" value="1"/>
</dbReference>
<evidence type="ECO:0000259" key="5">
    <source>
        <dbReference type="PROSITE" id="PS50932"/>
    </source>
</evidence>
<dbReference type="CDD" id="cd19977">
    <property type="entry name" value="PBP1_EndR-like"/>
    <property type="match status" value="1"/>
</dbReference>
<dbReference type="SUPFAM" id="SSF53822">
    <property type="entry name" value="Periplasmic binding protein-like I"/>
    <property type="match status" value="1"/>
</dbReference>
<dbReference type="PANTHER" id="PTHR30146">
    <property type="entry name" value="LACI-RELATED TRANSCRIPTIONAL REPRESSOR"/>
    <property type="match status" value="1"/>
</dbReference>
<keyword evidence="4" id="KW-0804">Transcription</keyword>
<evidence type="ECO:0000256" key="3">
    <source>
        <dbReference type="ARBA" id="ARBA00023125"/>
    </source>
</evidence>
<name>A0ABS4GPF4_9BACL</name>
<dbReference type="PROSITE" id="PS00356">
    <property type="entry name" value="HTH_LACI_1"/>
    <property type="match status" value="1"/>
</dbReference>
<dbReference type="InterPro" id="IPR000843">
    <property type="entry name" value="HTH_LacI"/>
</dbReference>
<dbReference type="InterPro" id="IPR010982">
    <property type="entry name" value="Lambda_DNA-bd_dom_sf"/>
</dbReference>
<dbReference type="Pfam" id="PF13377">
    <property type="entry name" value="Peripla_BP_3"/>
    <property type="match status" value="1"/>
</dbReference>
<dbReference type="RefSeq" id="WP_209810208.1">
    <property type="nucleotide sequence ID" value="NZ_JAGGKT010000005.1"/>
</dbReference>